<dbReference type="AlphaFoldDB" id="A0A218XJ99"/>
<feature type="region of interest" description="Disordered" evidence="1">
    <location>
        <begin position="1"/>
        <end position="49"/>
    </location>
</feature>
<name>A0A218XJ99_PUNGR</name>
<accession>A0A218XJ99</accession>
<organism evidence="2 3">
    <name type="scientific">Punica granatum</name>
    <name type="common">Pomegranate</name>
    <dbReference type="NCBI Taxonomy" id="22663"/>
    <lineage>
        <taxon>Eukaryota</taxon>
        <taxon>Viridiplantae</taxon>
        <taxon>Streptophyta</taxon>
        <taxon>Embryophyta</taxon>
        <taxon>Tracheophyta</taxon>
        <taxon>Spermatophyta</taxon>
        <taxon>Magnoliopsida</taxon>
        <taxon>eudicotyledons</taxon>
        <taxon>Gunneridae</taxon>
        <taxon>Pentapetalae</taxon>
        <taxon>rosids</taxon>
        <taxon>malvids</taxon>
        <taxon>Myrtales</taxon>
        <taxon>Lythraceae</taxon>
        <taxon>Punica</taxon>
    </lineage>
</organism>
<dbReference type="Proteomes" id="UP000197138">
    <property type="component" value="Unassembled WGS sequence"/>
</dbReference>
<gene>
    <name evidence="2" type="ORF">CDL15_Pgr000971</name>
</gene>
<reference evidence="3" key="1">
    <citation type="journal article" date="2017" name="Plant J.">
        <title>The pomegranate (Punica granatum L.) genome and the genomics of punicalagin biosynthesis.</title>
        <authorList>
            <person name="Qin G."/>
            <person name="Xu C."/>
            <person name="Ming R."/>
            <person name="Tang H."/>
            <person name="Guyot R."/>
            <person name="Kramer E.M."/>
            <person name="Hu Y."/>
            <person name="Yi X."/>
            <person name="Qi Y."/>
            <person name="Xu X."/>
            <person name="Gao Z."/>
            <person name="Pan H."/>
            <person name="Jian J."/>
            <person name="Tian Y."/>
            <person name="Yue Z."/>
            <person name="Xu Y."/>
        </authorList>
    </citation>
    <scope>NUCLEOTIDE SEQUENCE [LARGE SCALE GENOMIC DNA]</scope>
    <source>
        <strain evidence="3">cv. Dabenzi</strain>
    </source>
</reference>
<evidence type="ECO:0000256" key="1">
    <source>
        <dbReference type="SAM" id="MobiDB-lite"/>
    </source>
</evidence>
<evidence type="ECO:0000313" key="2">
    <source>
        <dbReference type="EMBL" id="OWM84531.1"/>
    </source>
</evidence>
<protein>
    <submittedName>
        <fullName evidence="2">Uncharacterized protein</fullName>
    </submittedName>
</protein>
<evidence type="ECO:0000313" key="3">
    <source>
        <dbReference type="Proteomes" id="UP000197138"/>
    </source>
</evidence>
<dbReference type="EMBL" id="MTKT01001357">
    <property type="protein sequence ID" value="OWM84531.1"/>
    <property type="molecule type" value="Genomic_DNA"/>
</dbReference>
<proteinExistence type="predicted"/>
<comment type="caution">
    <text evidence="2">The sequence shown here is derived from an EMBL/GenBank/DDBJ whole genome shotgun (WGS) entry which is preliminary data.</text>
</comment>
<sequence length="89" mass="10173">MDPRGQDRPERKLKAGMDPRGQDRPERKFKAGMDPRGQDRPERKFKAGIDPRHLLGDRVKSQVTWFAWRSVWTALSAVADDGLPSFALL</sequence>